<reference evidence="1" key="1">
    <citation type="submission" date="2014-09" db="EMBL/GenBank/DDBJ databases">
        <authorList>
            <person name="Magalhaes I.L.F."/>
            <person name="Oliveira U."/>
            <person name="Santos F.R."/>
            <person name="Vidigal T.H.D.A."/>
            <person name="Brescovit A.D."/>
            <person name="Santos A.J."/>
        </authorList>
    </citation>
    <scope>NUCLEOTIDE SEQUENCE</scope>
    <source>
        <tissue evidence="1">Shoot tissue taken approximately 20 cm above the soil surface</tissue>
    </source>
</reference>
<dbReference type="EMBL" id="GBRH01202292">
    <property type="protein sequence ID" value="JAD95603.1"/>
    <property type="molecule type" value="Transcribed_RNA"/>
</dbReference>
<sequence length="32" mass="3699">MPSLVEIHCNVLTMSHSFSLGKKNFWHLDTII</sequence>
<evidence type="ECO:0000313" key="1">
    <source>
        <dbReference type="EMBL" id="JAD95603.1"/>
    </source>
</evidence>
<accession>A0A0A9E9D4</accession>
<proteinExistence type="predicted"/>
<reference evidence="1" key="2">
    <citation type="journal article" date="2015" name="Data Brief">
        <title>Shoot transcriptome of the giant reed, Arundo donax.</title>
        <authorList>
            <person name="Barrero R.A."/>
            <person name="Guerrero F.D."/>
            <person name="Moolhuijzen P."/>
            <person name="Goolsby J.A."/>
            <person name="Tidwell J."/>
            <person name="Bellgard S.E."/>
            <person name="Bellgard M.I."/>
        </authorList>
    </citation>
    <scope>NUCLEOTIDE SEQUENCE</scope>
    <source>
        <tissue evidence="1">Shoot tissue taken approximately 20 cm above the soil surface</tissue>
    </source>
</reference>
<dbReference type="AlphaFoldDB" id="A0A0A9E9D4"/>
<protein>
    <submittedName>
        <fullName evidence="1">Uncharacterized protein</fullName>
    </submittedName>
</protein>
<organism evidence="1">
    <name type="scientific">Arundo donax</name>
    <name type="common">Giant reed</name>
    <name type="synonym">Donax arundinaceus</name>
    <dbReference type="NCBI Taxonomy" id="35708"/>
    <lineage>
        <taxon>Eukaryota</taxon>
        <taxon>Viridiplantae</taxon>
        <taxon>Streptophyta</taxon>
        <taxon>Embryophyta</taxon>
        <taxon>Tracheophyta</taxon>
        <taxon>Spermatophyta</taxon>
        <taxon>Magnoliopsida</taxon>
        <taxon>Liliopsida</taxon>
        <taxon>Poales</taxon>
        <taxon>Poaceae</taxon>
        <taxon>PACMAD clade</taxon>
        <taxon>Arundinoideae</taxon>
        <taxon>Arundineae</taxon>
        <taxon>Arundo</taxon>
    </lineage>
</organism>
<name>A0A0A9E9D4_ARUDO</name>